<gene>
    <name evidence="1" type="ORF">ALP84_01813</name>
</gene>
<accession>A0A3M4VWE2</accession>
<evidence type="ECO:0000313" key="1">
    <source>
        <dbReference type="EMBL" id="RMR55947.1"/>
    </source>
</evidence>
<reference evidence="1 2" key="1">
    <citation type="submission" date="2018-08" db="EMBL/GenBank/DDBJ databases">
        <title>Recombination of ecologically and evolutionarily significant loci maintains genetic cohesion in the Pseudomonas syringae species complex.</title>
        <authorList>
            <person name="Dillon M."/>
            <person name="Thakur S."/>
            <person name="Almeida R.N.D."/>
            <person name="Weir B.S."/>
            <person name="Guttman D.S."/>
        </authorList>
    </citation>
    <scope>NUCLEOTIDE SEQUENCE [LARGE SCALE GENOMIC DNA]</scope>
    <source>
        <strain evidence="1 2">ICMP 6917</strain>
    </source>
</reference>
<dbReference type="Proteomes" id="UP000278332">
    <property type="component" value="Unassembled WGS sequence"/>
</dbReference>
<dbReference type="EMBL" id="RBRY01000101">
    <property type="protein sequence ID" value="RMR55947.1"/>
    <property type="molecule type" value="Genomic_DNA"/>
</dbReference>
<evidence type="ECO:0000313" key="2">
    <source>
        <dbReference type="Proteomes" id="UP000278332"/>
    </source>
</evidence>
<organism evidence="1 2">
    <name type="scientific">Pseudomonas cichorii</name>
    <dbReference type="NCBI Taxonomy" id="36746"/>
    <lineage>
        <taxon>Bacteria</taxon>
        <taxon>Pseudomonadati</taxon>
        <taxon>Pseudomonadota</taxon>
        <taxon>Gammaproteobacteria</taxon>
        <taxon>Pseudomonadales</taxon>
        <taxon>Pseudomonadaceae</taxon>
        <taxon>Pseudomonas</taxon>
    </lineage>
</organism>
<name>A0A3M4VWE2_PSECI</name>
<sequence length="45" mass="5069">MPSTCASYGKFPMHAAWKGSLKVDDFVVNATLMMKNIFIEQIFSI</sequence>
<comment type="caution">
    <text evidence="1">The sequence shown here is derived from an EMBL/GenBank/DDBJ whole genome shotgun (WGS) entry which is preliminary data.</text>
</comment>
<protein>
    <submittedName>
        <fullName evidence="1">Uncharacterized protein</fullName>
    </submittedName>
</protein>
<proteinExistence type="predicted"/>
<dbReference type="AlphaFoldDB" id="A0A3M4VWE2"/>